<dbReference type="Proteomes" id="UP000635885">
    <property type="component" value="Unassembled WGS sequence"/>
</dbReference>
<keyword evidence="6" id="KW-1185">Reference proteome</keyword>
<organism evidence="5 6">
    <name type="scientific">Belliella aquatica</name>
    <dbReference type="NCBI Taxonomy" id="1323734"/>
    <lineage>
        <taxon>Bacteria</taxon>
        <taxon>Pseudomonadati</taxon>
        <taxon>Bacteroidota</taxon>
        <taxon>Cytophagia</taxon>
        <taxon>Cytophagales</taxon>
        <taxon>Cyclobacteriaceae</taxon>
        <taxon>Belliella</taxon>
    </lineage>
</organism>
<dbReference type="InterPro" id="IPR027417">
    <property type="entry name" value="P-loop_NTPase"/>
</dbReference>
<dbReference type="SUPFAM" id="SSF52540">
    <property type="entry name" value="P-loop containing nucleoside triphosphate hydrolases"/>
    <property type="match status" value="1"/>
</dbReference>
<dbReference type="PANTHER" id="PTHR42939:SF1">
    <property type="entry name" value="ABC TRANSPORTER ATP-BINDING PROTEIN ALBC-RELATED"/>
    <property type="match status" value="1"/>
</dbReference>
<protein>
    <submittedName>
        <fullName evidence="5">Heme ABC exporter ATP-binding protein CcmA</fullName>
    </submittedName>
</protein>
<feature type="domain" description="ABC transporter" evidence="4">
    <location>
        <begin position="4"/>
        <end position="211"/>
    </location>
</feature>
<evidence type="ECO:0000256" key="1">
    <source>
        <dbReference type="ARBA" id="ARBA00022448"/>
    </source>
</evidence>
<proteinExistence type="predicted"/>
<evidence type="ECO:0000313" key="6">
    <source>
        <dbReference type="Proteomes" id="UP000635885"/>
    </source>
</evidence>
<dbReference type="Gene3D" id="3.40.50.300">
    <property type="entry name" value="P-loop containing nucleotide triphosphate hydrolases"/>
    <property type="match status" value="1"/>
</dbReference>
<dbReference type="RefSeq" id="WP_188444069.1">
    <property type="nucleotide sequence ID" value="NZ_BMFD01000015.1"/>
</dbReference>
<keyword evidence="2" id="KW-0547">Nucleotide-binding</keyword>
<dbReference type="SMART" id="SM00382">
    <property type="entry name" value="AAA"/>
    <property type="match status" value="1"/>
</dbReference>
<dbReference type="InterPro" id="IPR017871">
    <property type="entry name" value="ABC_transporter-like_CS"/>
</dbReference>
<dbReference type="GO" id="GO:0005524">
    <property type="term" value="F:ATP binding"/>
    <property type="evidence" value="ECO:0007669"/>
    <property type="project" value="UniProtKB-KW"/>
</dbReference>
<reference evidence="6" key="1">
    <citation type="journal article" date="2019" name="Int. J. Syst. Evol. Microbiol.">
        <title>The Global Catalogue of Microorganisms (GCM) 10K type strain sequencing project: providing services to taxonomists for standard genome sequencing and annotation.</title>
        <authorList>
            <consortium name="The Broad Institute Genomics Platform"/>
            <consortium name="The Broad Institute Genome Sequencing Center for Infectious Disease"/>
            <person name="Wu L."/>
            <person name="Ma J."/>
        </authorList>
    </citation>
    <scope>NUCLEOTIDE SEQUENCE [LARGE SCALE GENOMIC DNA]</scope>
    <source>
        <strain evidence="6">CGMCC 1.12479</strain>
    </source>
</reference>
<evidence type="ECO:0000256" key="3">
    <source>
        <dbReference type="ARBA" id="ARBA00022840"/>
    </source>
</evidence>
<evidence type="ECO:0000256" key="2">
    <source>
        <dbReference type="ARBA" id="ARBA00022741"/>
    </source>
</evidence>
<keyword evidence="1" id="KW-0813">Transport</keyword>
<dbReference type="EMBL" id="BMFD01000015">
    <property type="protein sequence ID" value="GGC50690.1"/>
    <property type="molecule type" value="Genomic_DNA"/>
</dbReference>
<comment type="caution">
    <text evidence="5">The sequence shown here is derived from an EMBL/GenBank/DDBJ whole genome shotgun (WGS) entry which is preliminary data.</text>
</comment>
<accession>A0ABQ1N1V4</accession>
<name>A0ABQ1N1V4_9BACT</name>
<gene>
    <name evidence="5" type="ORF">GCM10010993_31540</name>
</gene>
<dbReference type="InterPro" id="IPR051782">
    <property type="entry name" value="ABC_Transporter_VariousFunc"/>
</dbReference>
<sequence length="211" mass="24417">MIRIQLDNAAKRFQYEWIFRNLSLEIPANSNLAITGGNGSGKSTFLKAIASLNPLTEGNLSYFLKEKEILGEDIYKQLTISAPYLELPEEFTLIELLEFHFKFKNPVADLSFEKMMEIMYLENHQNKPISQFSSGMKQRLKLGLCFFSDASLVLLDEPTSNLDEKGISWYLELVQKYGLNKTLLICSNDKREYDFCEQIINIEDYKIKRSI</sequence>
<evidence type="ECO:0000259" key="4">
    <source>
        <dbReference type="PROSITE" id="PS50893"/>
    </source>
</evidence>
<dbReference type="PROSITE" id="PS00211">
    <property type="entry name" value="ABC_TRANSPORTER_1"/>
    <property type="match status" value="1"/>
</dbReference>
<dbReference type="PROSITE" id="PS50893">
    <property type="entry name" value="ABC_TRANSPORTER_2"/>
    <property type="match status" value="1"/>
</dbReference>
<dbReference type="Pfam" id="PF00005">
    <property type="entry name" value="ABC_tran"/>
    <property type="match status" value="1"/>
</dbReference>
<dbReference type="PANTHER" id="PTHR42939">
    <property type="entry name" value="ABC TRANSPORTER ATP-BINDING PROTEIN ALBC-RELATED"/>
    <property type="match status" value="1"/>
</dbReference>
<dbReference type="InterPro" id="IPR003593">
    <property type="entry name" value="AAA+_ATPase"/>
</dbReference>
<keyword evidence="3 5" id="KW-0067">ATP-binding</keyword>
<evidence type="ECO:0000313" key="5">
    <source>
        <dbReference type="EMBL" id="GGC50690.1"/>
    </source>
</evidence>
<dbReference type="InterPro" id="IPR003439">
    <property type="entry name" value="ABC_transporter-like_ATP-bd"/>
</dbReference>